<feature type="domain" description="PA14" evidence="7">
    <location>
        <begin position="151"/>
        <end position="296"/>
    </location>
</feature>
<dbReference type="OrthoDB" id="175242at2"/>
<keyword evidence="5" id="KW-0732">Signal</keyword>
<feature type="signal peptide" evidence="5">
    <location>
        <begin position="1"/>
        <end position="26"/>
    </location>
</feature>
<organism evidence="8 9">
    <name type="scientific">Calycomorphotria hydatis</name>
    <dbReference type="NCBI Taxonomy" id="2528027"/>
    <lineage>
        <taxon>Bacteria</taxon>
        <taxon>Pseudomonadati</taxon>
        <taxon>Planctomycetota</taxon>
        <taxon>Planctomycetia</taxon>
        <taxon>Planctomycetales</taxon>
        <taxon>Planctomycetaceae</taxon>
        <taxon>Calycomorphotria</taxon>
    </lineage>
</organism>
<dbReference type="Pfam" id="PF07631">
    <property type="entry name" value="PSD4"/>
    <property type="match status" value="1"/>
</dbReference>
<dbReference type="SUPFAM" id="SSF46626">
    <property type="entry name" value="Cytochrome c"/>
    <property type="match status" value="1"/>
</dbReference>
<dbReference type="Gene3D" id="1.10.760.10">
    <property type="entry name" value="Cytochrome c-like domain"/>
    <property type="match status" value="1"/>
</dbReference>
<dbReference type="InterPro" id="IPR011658">
    <property type="entry name" value="PA14_dom"/>
</dbReference>
<proteinExistence type="predicted"/>
<dbReference type="Gene3D" id="3.90.182.10">
    <property type="entry name" value="Toxin - Anthrax Protective Antigen,domain 1"/>
    <property type="match status" value="1"/>
</dbReference>
<dbReference type="GO" id="GO:0046872">
    <property type="term" value="F:metal ion binding"/>
    <property type="evidence" value="ECO:0007669"/>
    <property type="project" value="UniProtKB-KW"/>
</dbReference>
<dbReference type="GO" id="GO:0009055">
    <property type="term" value="F:electron transfer activity"/>
    <property type="evidence" value="ECO:0007669"/>
    <property type="project" value="InterPro"/>
</dbReference>
<dbReference type="InterPro" id="IPR037524">
    <property type="entry name" value="PA14/GLEYA"/>
</dbReference>
<dbReference type="GO" id="GO:0020037">
    <property type="term" value="F:heme binding"/>
    <property type="evidence" value="ECO:0007669"/>
    <property type="project" value="InterPro"/>
</dbReference>
<name>A0A517T4D6_9PLAN</name>
<evidence type="ECO:0000313" key="8">
    <source>
        <dbReference type="EMBL" id="QDT63232.1"/>
    </source>
</evidence>
<dbReference type="Pfam" id="PF07691">
    <property type="entry name" value="PA14"/>
    <property type="match status" value="1"/>
</dbReference>
<protein>
    <submittedName>
        <fullName evidence="8">PA14 domain protein</fullName>
    </submittedName>
</protein>
<dbReference type="Proteomes" id="UP000319976">
    <property type="component" value="Chromosome"/>
</dbReference>
<sequence precursor="true">MLRRRHILQTFLSLALLFFLAISARANESNSPKEPSLFELGQKIYTSTCADCHGKQGEGVEGIYARPLVGDDSLGQLGHYITSTMPEGDAESCVGDEAKAVAEYIHQTFYSEEAQLRNRPPRVLLSHLTANQLRQSLADLYGHFYGATYIKDELGLAAKYLNGKGWKDTKIERIDPVIDFDWGTEGPGEEIDGSEFHVHWTGGIKANETGPHEFIIRSTSSFKAYLGHHRRVLIDNHVQSGGRTEFHQTVNLTAGRVYSFKLDLTQRKRKTEQPPVSISVSWIPPGGTEQIIPQRNYRHGSIQPTFTLQTKLPPDDHSYGFDRGLRVDPQWDSSTTAAALEFAQAVSDELWPEHLKRNQKKDGSDREKLRTFLLDFARVAFRGPADEPSIEFYIDQQLAATEDNSEALKRSIVVMLKSPRFLYPALDSDRSPSQRAANQLALTLFDSLPSDKWLLDTIDKNHLEKPDQIRYYAKKMLDDYRARGKVQQMLYKWLNLHEFSEMSKDPKLYPEFNPELVTELKNSLDALLEEIVWSEQSDYRQFFTADWVYTSPKLRDFYGESWEPREEFTLGYDRSVTAKETRFGVLSHPYLLSGLSYRDATSPIHRGVFLTRNMFGRTLKPPMEAFAPLSADLHPDMTTRQRVELQTQGASCQVCHTKINGLGFALENFDAVGRYRESEGDKPINSVGQYITRDGETVLLKGARSLAEHLANSPDAHRSFINRSFQYLVKQPVAAYGHGLLDELVIKFENSNYNVRELITEIAVIAALGPVETSPGT</sequence>
<evidence type="ECO:0000256" key="2">
    <source>
        <dbReference type="ARBA" id="ARBA00022723"/>
    </source>
</evidence>
<keyword evidence="1 4" id="KW-0349">Heme</keyword>
<gene>
    <name evidence="8" type="ORF">V22_04510</name>
</gene>
<dbReference type="AlphaFoldDB" id="A0A517T4D6"/>
<evidence type="ECO:0000256" key="3">
    <source>
        <dbReference type="ARBA" id="ARBA00023004"/>
    </source>
</evidence>
<dbReference type="PROSITE" id="PS51007">
    <property type="entry name" value="CYTC"/>
    <property type="match status" value="1"/>
</dbReference>
<dbReference type="PROSITE" id="PS51820">
    <property type="entry name" value="PA14"/>
    <property type="match status" value="1"/>
</dbReference>
<keyword evidence="3 4" id="KW-0408">Iron</keyword>
<dbReference type="SMART" id="SM00758">
    <property type="entry name" value="PA14"/>
    <property type="match status" value="1"/>
</dbReference>
<evidence type="ECO:0000256" key="1">
    <source>
        <dbReference type="ARBA" id="ARBA00022617"/>
    </source>
</evidence>
<dbReference type="KEGG" id="chya:V22_04510"/>
<dbReference type="InterPro" id="IPR013042">
    <property type="entry name" value="DUF1592"/>
</dbReference>
<dbReference type="Pfam" id="PF07627">
    <property type="entry name" value="PSCyt3"/>
    <property type="match status" value="1"/>
</dbReference>
<dbReference type="RefSeq" id="WP_145259392.1">
    <property type="nucleotide sequence ID" value="NZ_CP036316.1"/>
</dbReference>
<evidence type="ECO:0000256" key="5">
    <source>
        <dbReference type="SAM" id="SignalP"/>
    </source>
</evidence>
<reference evidence="8 9" key="1">
    <citation type="submission" date="2019-02" db="EMBL/GenBank/DDBJ databases">
        <title>Deep-cultivation of Planctomycetes and their phenomic and genomic characterization uncovers novel biology.</title>
        <authorList>
            <person name="Wiegand S."/>
            <person name="Jogler M."/>
            <person name="Boedeker C."/>
            <person name="Pinto D."/>
            <person name="Vollmers J."/>
            <person name="Rivas-Marin E."/>
            <person name="Kohn T."/>
            <person name="Peeters S.H."/>
            <person name="Heuer A."/>
            <person name="Rast P."/>
            <person name="Oberbeckmann S."/>
            <person name="Bunk B."/>
            <person name="Jeske O."/>
            <person name="Meyerdierks A."/>
            <person name="Storesund J.E."/>
            <person name="Kallscheuer N."/>
            <person name="Luecker S."/>
            <person name="Lage O.M."/>
            <person name="Pohl T."/>
            <person name="Merkel B.J."/>
            <person name="Hornburger P."/>
            <person name="Mueller R.-W."/>
            <person name="Bruemmer F."/>
            <person name="Labrenz M."/>
            <person name="Spormann A.M."/>
            <person name="Op den Camp H."/>
            <person name="Overmann J."/>
            <person name="Amann R."/>
            <person name="Jetten M.S.M."/>
            <person name="Mascher T."/>
            <person name="Medema M.H."/>
            <person name="Devos D.P."/>
            <person name="Kaster A.-K."/>
            <person name="Ovreas L."/>
            <person name="Rohde M."/>
            <person name="Galperin M.Y."/>
            <person name="Jogler C."/>
        </authorList>
    </citation>
    <scope>NUCLEOTIDE SEQUENCE [LARGE SCALE GENOMIC DNA]</scope>
    <source>
        <strain evidence="8 9">V22</strain>
    </source>
</reference>
<evidence type="ECO:0000313" key="9">
    <source>
        <dbReference type="Proteomes" id="UP000319976"/>
    </source>
</evidence>
<dbReference type="InterPro" id="IPR013039">
    <property type="entry name" value="DUF1588"/>
</dbReference>
<dbReference type="InterPro" id="IPR036909">
    <property type="entry name" value="Cyt_c-like_dom_sf"/>
</dbReference>
<dbReference type="EMBL" id="CP036316">
    <property type="protein sequence ID" value="QDT63232.1"/>
    <property type="molecule type" value="Genomic_DNA"/>
</dbReference>
<keyword evidence="9" id="KW-1185">Reference proteome</keyword>
<dbReference type="Pfam" id="PF13442">
    <property type="entry name" value="Cytochrome_CBB3"/>
    <property type="match status" value="1"/>
</dbReference>
<evidence type="ECO:0000259" key="6">
    <source>
        <dbReference type="PROSITE" id="PS51007"/>
    </source>
</evidence>
<accession>A0A517T4D6</accession>
<dbReference type="SUPFAM" id="SSF56988">
    <property type="entry name" value="Anthrax protective antigen"/>
    <property type="match status" value="1"/>
</dbReference>
<evidence type="ECO:0000259" key="7">
    <source>
        <dbReference type="PROSITE" id="PS51820"/>
    </source>
</evidence>
<feature type="domain" description="Cytochrome c" evidence="6">
    <location>
        <begin position="36"/>
        <end position="165"/>
    </location>
</feature>
<evidence type="ECO:0000256" key="4">
    <source>
        <dbReference type="PROSITE-ProRule" id="PRU00433"/>
    </source>
</evidence>
<feature type="chain" id="PRO_5022087687" evidence="5">
    <location>
        <begin position="27"/>
        <end position="777"/>
    </location>
</feature>
<keyword evidence="2 4" id="KW-0479">Metal-binding</keyword>
<dbReference type="InterPro" id="IPR009056">
    <property type="entry name" value="Cyt_c-like_dom"/>
</dbReference>